<evidence type="ECO:0000313" key="2">
    <source>
        <dbReference type="Proteomes" id="UP000317977"/>
    </source>
</evidence>
<protein>
    <submittedName>
        <fullName evidence="1">Uncharacterized protein</fullName>
    </submittedName>
</protein>
<organism evidence="1 2">
    <name type="scientific">Rubripirellula reticaptiva</name>
    <dbReference type="NCBI Taxonomy" id="2528013"/>
    <lineage>
        <taxon>Bacteria</taxon>
        <taxon>Pseudomonadati</taxon>
        <taxon>Planctomycetota</taxon>
        <taxon>Planctomycetia</taxon>
        <taxon>Pirellulales</taxon>
        <taxon>Pirellulaceae</taxon>
        <taxon>Rubripirellula</taxon>
    </lineage>
</organism>
<proteinExistence type="predicted"/>
<reference evidence="1 2" key="1">
    <citation type="submission" date="2019-02" db="EMBL/GenBank/DDBJ databases">
        <title>Deep-cultivation of Planctomycetes and their phenomic and genomic characterization uncovers novel biology.</title>
        <authorList>
            <person name="Wiegand S."/>
            <person name="Jogler M."/>
            <person name="Boedeker C."/>
            <person name="Pinto D."/>
            <person name="Vollmers J."/>
            <person name="Rivas-Marin E."/>
            <person name="Kohn T."/>
            <person name="Peeters S.H."/>
            <person name="Heuer A."/>
            <person name="Rast P."/>
            <person name="Oberbeckmann S."/>
            <person name="Bunk B."/>
            <person name="Jeske O."/>
            <person name="Meyerdierks A."/>
            <person name="Storesund J.E."/>
            <person name="Kallscheuer N."/>
            <person name="Luecker S."/>
            <person name="Lage O.M."/>
            <person name="Pohl T."/>
            <person name="Merkel B.J."/>
            <person name="Hornburger P."/>
            <person name="Mueller R.-W."/>
            <person name="Bruemmer F."/>
            <person name="Labrenz M."/>
            <person name="Spormann A.M."/>
            <person name="Op Den Camp H."/>
            <person name="Overmann J."/>
            <person name="Amann R."/>
            <person name="Jetten M.S.M."/>
            <person name="Mascher T."/>
            <person name="Medema M.H."/>
            <person name="Devos D.P."/>
            <person name="Kaster A.-K."/>
            <person name="Ovreas L."/>
            <person name="Rohde M."/>
            <person name="Galperin M.Y."/>
            <person name="Jogler C."/>
        </authorList>
    </citation>
    <scope>NUCLEOTIDE SEQUENCE [LARGE SCALE GENOMIC DNA]</scope>
    <source>
        <strain evidence="1 2">Poly59</strain>
    </source>
</reference>
<keyword evidence="2" id="KW-1185">Reference proteome</keyword>
<name>A0A5C6ERR5_9BACT</name>
<gene>
    <name evidence="1" type="ORF">Poly59_32420</name>
</gene>
<dbReference type="Proteomes" id="UP000317977">
    <property type="component" value="Unassembled WGS sequence"/>
</dbReference>
<evidence type="ECO:0000313" key="1">
    <source>
        <dbReference type="EMBL" id="TWU51648.1"/>
    </source>
</evidence>
<sequence length="31" mass="3525">MNERDATNVTKTLCLAIESEEIVNAIAWFEL</sequence>
<dbReference type="EMBL" id="SJPX01000003">
    <property type="protein sequence ID" value="TWU51648.1"/>
    <property type="molecule type" value="Genomic_DNA"/>
</dbReference>
<dbReference type="AlphaFoldDB" id="A0A5C6ERR5"/>
<accession>A0A5C6ERR5</accession>
<comment type="caution">
    <text evidence="1">The sequence shown here is derived from an EMBL/GenBank/DDBJ whole genome shotgun (WGS) entry which is preliminary data.</text>
</comment>